<evidence type="ECO:0000256" key="1">
    <source>
        <dbReference type="ARBA" id="ARBA00004508"/>
    </source>
</evidence>
<dbReference type="Pfam" id="PF01040">
    <property type="entry name" value="UbiA"/>
    <property type="match status" value="1"/>
</dbReference>
<evidence type="ECO:0000256" key="3">
    <source>
        <dbReference type="ARBA" id="ARBA00022679"/>
    </source>
</evidence>
<dbReference type="GO" id="GO:0016740">
    <property type="term" value="F:transferase activity"/>
    <property type="evidence" value="ECO:0007669"/>
    <property type="project" value="UniProtKB-KW"/>
</dbReference>
<evidence type="ECO:0000256" key="2">
    <source>
        <dbReference type="ARBA" id="ARBA00005985"/>
    </source>
</evidence>
<dbReference type="GO" id="GO:0031969">
    <property type="term" value="C:chloroplast membrane"/>
    <property type="evidence" value="ECO:0007669"/>
    <property type="project" value="UniProtKB-SubCell"/>
</dbReference>
<evidence type="ECO:0000256" key="5">
    <source>
        <dbReference type="ARBA" id="ARBA00022989"/>
    </source>
</evidence>
<feature type="transmembrane region" description="Helical" evidence="7">
    <location>
        <begin position="114"/>
        <end position="136"/>
    </location>
</feature>
<name>A0ABD1LHU9_9FABA</name>
<dbReference type="EMBL" id="JBGMDY010000009">
    <property type="protein sequence ID" value="KAL2323104.1"/>
    <property type="molecule type" value="Genomic_DNA"/>
</dbReference>
<feature type="transmembrane region" description="Helical" evidence="7">
    <location>
        <begin position="329"/>
        <end position="348"/>
    </location>
</feature>
<reference evidence="8 9" key="1">
    <citation type="submission" date="2024-08" db="EMBL/GenBank/DDBJ databases">
        <title>Insights into the chromosomal genome structure of Flemingia macrophylla.</title>
        <authorList>
            <person name="Ding Y."/>
            <person name="Zhao Y."/>
            <person name="Bi W."/>
            <person name="Wu M."/>
            <person name="Zhao G."/>
            <person name="Gong Y."/>
            <person name="Li W."/>
            <person name="Zhang P."/>
        </authorList>
    </citation>
    <scope>NUCLEOTIDE SEQUENCE [LARGE SCALE GENOMIC DNA]</scope>
    <source>
        <strain evidence="8">DYQJB</strain>
        <tissue evidence="8">Leaf</tissue>
    </source>
</reference>
<evidence type="ECO:0000313" key="8">
    <source>
        <dbReference type="EMBL" id="KAL2323104.1"/>
    </source>
</evidence>
<feature type="transmembrane region" description="Helical" evidence="7">
    <location>
        <begin position="222"/>
        <end position="242"/>
    </location>
</feature>
<dbReference type="InterPro" id="IPR044878">
    <property type="entry name" value="UbiA_sf"/>
</dbReference>
<protein>
    <submittedName>
        <fullName evidence="8">Uncharacterized protein</fullName>
    </submittedName>
</protein>
<evidence type="ECO:0000256" key="6">
    <source>
        <dbReference type="ARBA" id="ARBA00023136"/>
    </source>
</evidence>
<comment type="similarity">
    <text evidence="2">Belongs to the UbiA prenyltransferase family.</text>
</comment>
<evidence type="ECO:0000313" key="9">
    <source>
        <dbReference type="Proteomes" id="UP001603857"/>
    </source>
</evidence>
<sequence length="410" mass="46196">MESLHLSSPNVASLINGGNLWLSIHSIKNIYYPSSYPTKISQHRRKPQTEYNYLRFRQTTLNHRYKCTGEGSTYKDRNEEFVAKSTTIPYSDSDQPHASYDKSILHNIKEFSNAFFKLTSPYALATLSLGILSASFHAVDKLTDVSPLFFIGVLQAVITQTFVSFFVTGVNQMADLDIDKINKPYLPLASGQISPRTSVIFGASFLILGMWLAWVIGSSPLIWGLVLHCFLWIAYSVNVPLLRWKRNPFLAAMCTFATWTIVFPISSFLHMQTFVFKRPLIFPRSLIFDVTFMGLYSLGIALCKDIPDVEGDAKFGIDTFAIRFGQKRVFQICVCLFEMAFGVAFLAGVKSPSLWIKIITGVGHIIIASVVWYRAKSTNLSSKSSVLSFYFFIWKVLSAELLLMPLARLG</sequence>
<dbReference type="PANTHER" id="PTHR43009">
    <property type="entry name" value="HOMOGENTISATE SOLANESYLTRANSFERASE, CHLOROPLASTIC"/>
    <property type="match status" value="1"/>
</dbReference>
<dbReference type="InterPro" id="IPR000537">
    <property type="entry name" value="UbiA_prenyltransferase"/>
</dbReference>
<feature type="transmembrane region" description="Helical" evidence="7">
    <location>
        <begin position="281"/>
        <end position="303"/>
    </location>
</feature>
<feature type="transmembrane region" description="Helical" evidence="7">
    <location>
        <begin position="148"/>
        <end position="170"/>
    </location>
</feature>
<proteinExistence type="inferred from homology"/>
<dbReference type="Gene3D" id="1.10.357.140">
    <property type="entry name" value="UbiA prenyltransferase"/>
    <property type="match status" value="1"/>
</dbReference>
<gene>
    <name evidence="8" type="ORF">Fmac_027483</name>
</gene>
<dbReference type="PANTHER" id="PTHR43009:SF6">
    <property type="entry name" value="HOMOGENTISATE PHYTYLTRANSFERASE 1, CHLOROPLASTIC"/>
    <property type="match status" value="1"/>
</dbReference>
<accession>A0ABD1LHU9</accession>
<organism evidence="8 9">
    <name type="scientific">Flemingia macrophylla</name>
    <dbReference type="NCBI Taxonomy" id="520843"/>
    <lineage>
        <taxon>Eukaryota</taxon>
        <taxon>Viridiplantae</taxon>
        <taxon>Streptophyta</taxon>
        <taxon>Embryophyta</taxon>
        <taxon>Tracheophyta</taxon>
        <taxon>Spermatophyta</taxon>
        <taxon>Magnoliopsida</taxon>
        <taxon>eudicotyledons</taxon>
        <taxon>Gunneridae</taxon>
        <taxon>Pentapetalae</taxon>
        <taxon>rosids</taxon>
        <taxon>fabids</taxon>
        <taxon>Fabales</taxon>
        <taxon>Fabaceae</taxon>
        <taxon>Papilionoideae</taxon>
        <taxon>50 kb inversion clade</taxon>
        <taxon>NPAAA clade</taxon>
        <taxon>indigoferoid/millettioid clade</taxon>
        <taxon>Phaseoleae</taxon>
        <taxon>Flemingia</taxon>
    </lineage>
</organism>
<keyword evidence="5 7" id="KW-1133">Transmembrane helix</keyword>
<evidence type="ECO:0000256" key="4">
    <source>
        <dbReference type="ARBA" id="ARBA00022692"/>
    </source>
</evidence>
<feature type="transmembrane region" description="Helical" evidence="7">
    <location>
        <begin position="387"/>
        <end position="407"/>
    </location>
</feature>
<dbReference type="Proteomes" id="UP001603857">
    <property type="component" value="Unassembled WGS sequence"/>
</dbReference>
<feature type="transmembrane region" description="Helical" evidence="7">
    <location>
        <begin position="249"/>
        <end position="269"/>
    </location>
</feature>
<feature type="transmembrane region" description="Helical" evidence="7">
    <location>
        <begin position="354"/>
        <end position="375"/>
    </location>
</feature>
<evidence type="ECO:0000256" key="7">
    <source>
        <dbReference type="SAM" id="Phobius"/>
    </source>
</evidence>
<keyword evidence="6 7" id="KW-0472">Membrane</keyword>
<feature type="transmembrane region" description="Helical" evidence="7">
    <location>
        <begin position="198"/>
        <end position="216"/>
    </location>
</feature>
<comment type="subcellular location">
    <subcellularLocation>
        <location evidence="1">Plastid</location>
        <location evidence="1">Chloroplast membrane</location>
        <topology evidence="1">Multi-pass membrane protein</topology>
    </subcellularLocation>
</comment>
<keyword evidence="3" id="KW-0808">Transferase</keyword>
<keyword evidence="9" id="KW-1185">Reference proteome</keyword>
<keyword evidence="4 7" id="KW-0812">Transmembrane</keyword>
<dbReference type="AlphaFoldDB" id="A0ABD1LHU9"/>
<comment type="caution">
    <text evidence="8">The sequence shown here is derived from an EMBL/GenBank/DDBJ whole genome shotgun (WGS) entry which is preliminary data.</text>
</comment>
<dbReference type="Gene3D" id="1.20.120.1780">
    <property type="entry name" value="UbiA prenyltransferase"/>
    <property type="match status" value="1"/>
</dbReference>